<dbReference type="EnsemblMetazoa" id="AALFPA23_013582.R19674">
    <property type="protein sequence ID" value="AALFPA23_013582.P19674"/>
    <property type="gene ID" value="AALFPA23_013582"/>
</dbReference>
<keyword evidence="3" id="KW-1185">Reference proteome</keyword>
<dbReference type="RefSeq" id="XP_062716631.1">
    <property type="nucleotide sequence ID" value="XM_062860647.1"/>
</dbReference>
<reference evidence="3" key="1">
    <citation type="journal article" date="2015" name="Proc. Natl. Acad. Sci. U.S.A.">
        <title>Genome sequence of the Asian Tiger mosquito, Aedes albopictus, reveals insights into its biology, genetics, and evolution.</title>
        <authorList>
            <person name="Chen X.G."/>
            <person name="Jiang X."/>
            <person name="Gu J."/>
            <person name="Xu M."/>
            <person name="Wu Y."/>
            <person name="Deng Y."/>
            <person name="Zhang C."/>
            <person name="Bonizzoni M."/>
            <person name="Dermauw W."/>
            <person name="Vontas J."/>
            <person name="Armbruster P."/>
            <person name="Huang X."/>
            <person name="Yang Y."/>
            <person name="Zhang H."/>
            <person name="He W."/>
            <person name="Peng H."/>
            <person name="Liu Y."/>
            <person name="Wu K."/>
            <person name="Chen J."/>
            <person name="Lirakis M."/>
            <person name="Topalis P."/>
            <person name="Van Leeuwen T."/>
            <person name="Hall A.B."/>
            <person name="Jiang X."/>
            <person name="Thorpe C."/>
            <person name="Mueller R.L."/>
            <person name="Sun C."/>
            <person name="Waterhouse R.M."/>
            <person name="Yan G."/>
            <person name="Tu Z.J."/>
            <person name="Fang X."/>
            <person name="James A.A."/>
        </authorList>
    </citation>
    <scope>NUCLEOTIDE SEQUENCE [LARGE SCALE GENOMIC DNA]</scope>
    <source>
        <strain evidence="3">Foshan</strain>
    </source>
</reference>
<dbReference type="Gene3D" id="3.30.420.10">
    <property type="entry name" value="Ribonuclease H-like superfamily/Ribonuclease H"/>
    <property type="match status" value="1"/>
</dbReference>
<dbReference type="PANTHER" id="PTHR19303">
    <property type="entry name" value="TRANSPOSON"/>
    <property type="match status" value="1"/>
</dbReference>
<dbReference type="InterPro" id="IPR036397">
    <property type="entry name" value="RNaseH_sf"/>
</dbReference>
<name>A0ABM1YZL6_AEDAL</name>
<organism evidence="2 3">
    <name type="scientific">Aedes albopictus</name>
    <name type="common">Asian tiger mosquito</name>
    <name type="synonym">Stegomyia albopicta</name>
    <dbReference type="NCBI Taxonomy" id="7160"/>
    <lineage>
        <taxon>Eukaryota</taxon>
        <taxon>Metazoa</taxon>
        <taxon>Ecdysozoa</taxon>
        <taxon>Arthropoda</taxon>
        <taxon>Hexapoda</taxon>
        <taxon>Insecta</taxon>
        <taxon>Pterygota</taxon>
        <taxon>Neoptera</taxon>
        <taxon>Endopterygota</taxon>
        <taxon>Diptera</taxon>
        <taxon>Nematocera</taxon>
        <taxon>Culicoidea</taxon>
        <taxon>Culicidae</taxon>
        <taxon>Culicinae</taxon>
        <taxon>Aedini</taxon>
        <taxon>Aedes</taxon>
        <taxon>Stegomyia</taxon>
    </lineage>
</organism>
<evidence type="ECO:0000313" key="2">
    <source>
        <dbReference type="EnsemblMetazoa" id="AALFPA23_013582.P19674"/>
    </source>
</evidence>
<dbReference type="InterPro" id="IPR050863">
    <property type="entry name" value="CenT-Element_Derived"/>
</dbReference>
<dbReference type="PANTHER" id="PTHR19303:SF74">
    <property type="entry name" value="POGO TRANSPOSABLE ELEMENT WITH KRAB DOMAIN"/>
    <property type="match status" value="1"/>
</dbReference>
<feature type="domain" description="DDE-1" evidence="1">
    <location>
        <begin position="93"/>
        <end position="228"/>
    </location>
</feature>
<dbReference type="InterPro" id="IPR004875">
    <property type="entry name" value="DDE_SF_endonuclease_dom"/>
</dbReference>
<evidence type="ECO:0000313" key="3">
    <source>
        <dbReference type="Proteomes" id="UP000069940"/>
    </source>
</evidence>
<accession>A0ABM1YZL6</accession>
<dbReference type="Pfam" id="PF03184">
    <property type="entry name" value="DDE_1"/>
    <property type="match status" value="1"/>
</dbReference>
<sequence length="405" mass="46886">MKLFLGRHPNIARRIPSALSKQRVSVTESGIRKWFREIDEFIHQEELHDVFANPQRIFNMDETSLRLVPTKETVLAETGQKYVHTANANSEKEGYTVLFSANAAGTLAPPLVLFPYKKRIPADIISSAPEGWSIGKNDSGWMNQETFYYYLKHVFEPWIEKNKIPRPILLFVDGHKSHVSFQTTDFCRAKNIELICLFPNATHVLQPLDVSFFRSLKVEWNKHLIRWRTFHAGEPIKRHEFAPLIKQAVDDVHDITGNLINGFRKCGLCPWNPDAVQYDMLLNKENQNQSGINTTGSDAIFNSTDATPTHNAVTILEGLESHLTLRQLKNFEQNQNKIKWMGHVENTNLFYVWQRAKRDVAYEKRFHPNTTSSSEDNSFCGFQELELDGNILQWYKIKYSTKYNQ</sequence>
<dbReference type="Proteomes" id="UP000069940">
    <property type="component" value="Unassembled WGS sequence"/>
</dbReference>
<evidence type="ECO:0000259" key="1">
    <source>
        <dbReference type="Pfam" id="PF03184"/>
    </source>
</evidence>
<reference evidence="2" key="2">
    <citation type="submission" date="2025-05" db="UniProtKB">
        <authorList>
            <consortium name="EnsemblMetazoa"/>
        </authorList>
    </citation>
    <scope>IDENTIFICATION</scope>
    <source>
        <strain evidence="2">Foshan</strain>
    </source>
</reference>
<dbReference type="GeneID" id="109402167"/>
<protein>
    <recommendedName>
        <fullName evidence="1">DDE-1 domain-containing protein</fullName>
    </recommendedName>
</protein>
<proteinExistence type="predicted"/>